<feature type="transmembrane region" description="Helical" evidence="4">
    <location>
        <begin position="104"/>
        <end position="123"/>
    </location>
</feature>
<keyword evidence="4" id="KW-1133">Transmembrane helix</keyword>
<feature type="transmembrane region" description="Helical" evidence="4">
    <location>
        <begin position="6"/>
        <end position="28"/>
    </location>
</feature>
<dbReference type="STRING" id="1531429.JI75_08525"/>
<sequence length="320" mass="35771">MELALFYFTCVVLLVSVGSFSLCLSTFIVTRRKTYGLAAVAFLSYFFDVLMVFQDYYLFSGSFHEIADAYYVGQPFGLLVTGLGVLASIWLIVCVSLDIRHPAWLIGPCVAFCLASAAVWGLLPPGNVRLFAFVTMREAFLLWSLAVFFAKTALSSDAFRSRMRKRIPFFAVGALLVVCVVVENVLTMFVVPSDGLLTGLVAILPERNIAENVLLLWCAAWIWMECYRVLSIHFRQPPVMSEQRGLEAIHAGIDLYAERLRLTGREKDVLLLVLQGKDNQNIASELQLSPSTVKVHVHNILKKANRGNRQELISDFMANS</sequence>
<feature type="transmembrane region" description="Helical" evidence="4">
    <location>
        <begin position="35"/>
        <end position="56"/>
    </location>
</feature>
<dbReference type="PROSITE" id="PS00622">
    <property type="entry name" value="HTH_LUXR_1"/>
    <property type="match status" value="1"/>
</dbReference>
<evidence type="ECO:0000256" key="2">
    <source>
        <dbReference type="ARBA" id="ARBA00023125"/>
    </source>
</evidence>
<feature type="transmembrane region" description="Helical" evidence="4">
    <location>
        <begin position="169"/>
        <end position="192"/>
    </location>
</feature>
<dbReference type="EMBL" id="CP009302">
    <property type="protein sequence ID" value="AJC12685.1"/>
    <property type="molecule type" value="Genomic_DNA"/>
</dbReference>
<dbReference type="GO" id="GO:0006355">
    <property type="term" value="P:regulation of DNA-templated transcription"/>
    <property type="evidence" value="ECO:0007669"/>
    <property type="project" value="InterPro"/>
</dbReference>
<protein>
    <recommendedName>
        <fullName evidence="5">HTH luxR-type domain-containing protein</fullName>
    </recommendedName>
</protein>
<dbReference type="HOGENOM" id="CLU_056909_0_0_11"/>
<proteinExistence type="predicted"/>
<dbReference type="CDD" id="cd06170">
    <property type="entry name" value="LuxR_C_like"/>
    <property type="match status" value="1"/>
</dbReference>
<dbReference type="SMART" id="SM00421">
    <property type="entry name" value="HTH_LUXR"/>
    <property type="match status" value="1"/>
</dbReference>
<dbReference type="PANTHER" id="PTHR44688:SF16">
    <property type="entry name" value="DNA-BINDING TRANSCRIPTIONAL ACTIVATOR DEVR_DOSR"/>
    <property type="match status" value="1"/>
</dbReference>
<reference evidence="6 7" key="2">
    <citation type="journal article" date="2015" name="Genome Announc.">
        <title>Complete Genome Sequence of Coriobacteriaceae Strain 68-1-3, a Novel Mucus-Degrading Isolate from the Swine Intestinal Tract.</title>
        <authorList>
            <person name="Looft T."/>
            <person name="Bayles D.O."/>
            <person name="Alt D.P."/>
            <person name="Stanton T.B."/>
        </authorList>
    </citation>
    <scope>NUCLEOTIDE SEQUENCE [LARGE SCALE GENOMIC DNA]</scope>
    <source>
        <strain evidence="6 7">68-1-3</strain>
    </source>
</reference>
<reference evidence="7" key="1">
    <citation type="submission" date="2014-08" db="EMBL/GenBank/DDBJ databases">
        <title>Coriobacteriaceae sp. complete genome.</title>
        <authorList>
            <person name="Looft T."/>
            <person name="Bayles D.O."/>
            <person name="Stanton T.B."/>
        </authorList>
    </citation>
    <scope>NUCLEOTIDE SEQUENCE [LARGE SCALE GENOMIC DNA]</scope>
    <source>
        <strain evidence="7">68-1-3</strain>
    </source>
</reference>
<gene>
    <name evidence="6" type="ORF">JI75_08525</name>
</gene>
<dbReference type="InterPro" id="IPR016032">
    <property type="entry name" value="Sig_transdc_resp-reg_C-effctor"/>
</dbReference>
<dbReference type="PROSITE" id="PS50043">
    <property type="entry name" value="HTH_LUXR_2"/>
    <property type="match status" value="1"/>
</dbReference>
<evidence type="ECO:0000256" key="1">
    <source>
        <dbReference type="ARBA" id="ARBA00023015"/>
    </source>
</evidence>
<accession>A0A0A8B5J4</accession>
<keyword evidence="7" id="KW-1185">Reference proteome</keyword>
<dbReference type="Proteomes" id="UP000031121">
    <property type="component" value="Chromosome"/>
</dbReference>
<keyword evidence="4" id="KW-0472">Membrane</keyword>
<keyword evidence="2" id="KW-0238">DNA-binding</keyword>
<feature type="transmembrane region" description="Helical" evidence="4">
    <location>
        <begin position="76"/>
        <end position="97"/>
    </location>
</feature>
<keyword evidence="4" id="KW-0812">Transmembrane</keyword>
<dbReference type="PANTHER" id="PTHR44688">
    <property type="entry name" value="DNA-BINDING TRANSCRIPTIONAL ACTIVATOR DEVR_DOSR"/>
    <property type="match status" value="1"/>
</dbReference>
<evidence type="ECO:0000313" key="6">
    <source>
        <dbReference type="EMBL" id="AJC12685.1"/>
    </source>
</evidence>
<organism evidence="6 7">
    <name type="scientific">Berryella intestinalis</name>
    <dbReference type="NCBI Taxonomy" id="1531429"/>
    <lineage>
        <taxon>Bacteria</taxon>
        <taxon>Bacillati</taxon>
        <taxon>Actinomycetota</taxon>
        <taxon>Coriobacteriia</taxon>
        <taxon>Eggerthellales</taxon>
        <taxon>Eggerthellaceae</taxon>
        <taxon>Berryella</taxon>
    </lineage>
</organism>
<dbReference type="InterPro" id="IPR036388">
    <property type="entry name" value="WH-like_DNA-bd_sf"/>
</dbReference>
<evidence type="ECO:0000259" key="5">
    <source>
        <dbReference type="PROSITE" id="PS50043"/>
    </source>
</evidence>
<dbReference type="InterPro" id="IPR000792">
    <property type="entry name" value="Tscrpt_reg_LuxR_C"/>
</dbReference>
<evidence type="ECO:0000256" key="3">
    <source>
        <dbReference type="ARBA" id="ARBA00023163"/>
    </source>
</evidence>
<keyword evidence="1" id="KW-0805">Transcription regulation</keyword>
<dbReference type="KEGG" id="cbac:JI75_08525"/>
<feature type="domain" description="HTH luxR-type" evidence="5">
    <location>
        <begin position="255"/>
        <end position="320"/>
    </location>
</feature>
<dbReference type="PRINTS" id="PR00038">
    <property type="entry name" value="HTHLUXR"/>
</dbReference>
<dbReference type="Pfam" id="PF00196">
    <property type="entry name" value="GerE"/>
    <property type="match status" value="1"/>
</dbReference>
<dbReference type="GO" id="GO:0003677">
    <property type="term" value="F:DNA binding"/>
    <property type="evidence" value="ECO:0007669"/>
    <property type="project" value="UniProtKB-KW"/>
</dbReference>
<name>A0A0A8B5J4_9ACTN</name>
<evidence type="ECO:0000313" key="7">
    <source>
        <dbReference type="Proteomes" id="UP000031121"/>
    </source>
</evidence>
<evidence type="ECO:0000256" key="4">
    <source>
        <dbReference type="SAM" id="Phobius"/>
    </source>
</evidence>
<dbReference type="Gene3D" id="1.10.10.10">
    <property type="entry name" value="Winged helix-like DNA-binding domain superfamily/Winged helix DNA-binding domain"/>
    <property type="match status" value="1"/>
</dbReference>
<dbReference type="SUPFAM" id="SSF46894">
    <property type="entry name" value="C-terminal effector domain of the bipartite response regulators"/>
    <property type="match status" value="1"/>
</dbReference>
<dbReference type="AlphaFoldDB" id="A0A0A8B5J4"/>
<keyword evidence="3" id="KW-0804">Transcription</keyword>